<dbReference type="HOGENOM" id="CLU_032013_1_0_0"/>
<dbReference type="RefSeq" id="WP_012641913.1">
    <property type="nucleotide sequence ID" value="NC_011959.1"/>
</dbReference>
<accession>B9KYG3</accession>
<dbReference type="STRING" id="309801.trd_0510"/>
<proteinExistence type="predicted"/>
<name>B9KYG3_THERP</name>
<evidence type="ECO:0000313" key="1">
    <source>
        <dbReference type="EMBL" id="ACM05178.1"/>
    </source>
</evidence>
<dbReference type="Gene3D" id="2.60.120.580">
    <property type="entry name" value="Acetamidase/Formamidase-like domains"/>
    <property type="match status" value="1"/>
</dbReference>
<reference evidence="1 2" key="1">
    <citation type="journal article" date="2009" name="PLoS ONE">
        <title>Complete genome sequence of the aerobic CO-oxidizing thermophile Thermomicrobium roseum.</title>
        <authorList>
            <person name="Wu D."/>
            <person name="Raymond J."/>
            <person name="Wu M."/>
            <person name="Chatterji S."/>
            <person name="Ren Q."/>
            <person name="Graham J.E."/>
            <person name="Bryant D.A."/>
            <person name="Robb F."/>
            <person name="Colman A."/>
            <person name="Tallon L.J."/>
            <person name="Badger J.H."/>
            <person name="Madupu R."/>
            <person name="Ward N.L."/>
            <person name="Eisen J.A."/>
        </authorList>
    </citation>
    <scope>NUCLEOTIDE SEQUENCE [LARGE SCALE GENOMIC DNA]</scope>
    <source>
        <strain evidence="2">ATCC 27502 / DSM 5159 / P-2</strain>
    </source>
</reference>
<dbReference type="PANTHER" id="PTHR31891">
    <property type="entry name" value="FORMAMIDASE C869.04-RELATED"/>
    <property type="match status" value="1"/>
</dbReference>
<sequence>MSVSPYRIPRSSRYAALDATALPALRVETGAVVEFETSDEPYEMLARGILVEEIGLDRFNQVTGPLAVKGARPGDTLRVDILSISIERAWLVFIRSFGPLGRLLPKTVCERLDVHGGRLVVSERLQLPLRPSIGCIGVAPARGASSTFRPVWPWGGNLDLVELHAGSTIWLPVQRPEAFLFLGDVHAAIGAGEPAHVAIEAAARVTVQVAVDHRLRLPGPLVRSDDELLVFGLGPDISSAQQAALENAVALVRRAFELTTREAYAFVCACLSYRFGGPAGPVVVAALPLAPVTQLSGSAIPSWLASS</sequence>
<dbReference type="GO" id="GO:0016811">
    <property type="term" value="F:hydrolase activity, acting on carbon-nitrogen (but not peptide) bonds, in linear amides"/>
    <property type="evidence" value="ECO:0007669"/>
    <property type="project" value="InterPro"/>
</dbReference>
<dbReference type="eggNOG" id="COG2421">
    <property type="taxonomic scope" value="Bacteria"/>
</dbReference>
<dbReference type="SUPFAM" id="SSF141130">
    <property type="entry name" value="Acetamidase/Formamidase-like"/>
    <property type="match status" value="1"/>
</dbReference>
<dbReference type="Proteomes" id="UP000000447">
    <property type="component" value="Chromosome"/>
</dbReference>
<protein>
    <submittedName>
        <fullName evidence="1">Putative amidase</fullName>
    </submittedName>
</protein>
<dbReference type="AlphaFoldDB" id="B9KYG3"/>
<dbReference type="EMBL" id="CP001275">
    <property type="protein sequence ID" value="ACM05178.1"/>
    <property type="molecule type" value="Genomic_DNA"/>
</dbReference>
<dbReference type="Gene3D" id="3.10.28.20">
    <property type="entry name" value="Acetamidase/Formamidase-like domains"/>
    <property type="match status" value="1"/>
</dbReference>
<dbReference type="PANTHER" id="PTHR31891:SF1">
    <property type="entry name" value="FORMAMIDASE C869.04-RELATED"/>
    <property type="match status" value="1"/>
</dbReference>
<keyword evidence="2" id="KW-1185">Reference proteome</keyword>
<dbReference type="Pfam" id="PF03069">
    <property type="entry name" value="FmdA_AmdA"/>
    <property type="match status" value="1"/>
</dbReference>
<dbReference type="Gene3D" id="2.40.10.120">
    <property type="match status" value="1"/>
</dbReference>
<evidence type="ECO:0000313" key="2">
    <source>
        <dbReference type="Proteomes" id="UP000000447"/>
    </source>
</evidence>
<dbReference type="KEGG" id="tro:trd_0510"/>
<organism evidence="1 2">
    <name type="scientific">Thermomicrobium roseum (strain ATCC 27502 / DSM 5159 / P-2)</name>
    <dbReference type="NCBI Taxonomy" id="309801"/>
    <lineage>
        <taxon>Bacteria</taxon>
        <taxon>Pseudomonadati</taxon>
        <taxon>Thermomicrobiota</taxon>
        <taxon>Thermomicrobia</taxon>
        <taxon>Thermomicrobiales</taxon>
        <taxon>Thermomicrobiaceae</taxon>
        <taxon>Thermomicrobium</taxon>
    </lineage>
</organism>
<gene>
    <name evidence="1" type="ordered locus">trd_0510</name>
</gene>
<dbReference type="InterPro" id="IPR004304">
    <property type="entry name" value="FmdA_AmdA"/>
</dbReference>